<feature type="transmembrane region" description="Helical" evidence="5">
    <location>
        <begin position="71"/>
        <end position="91"/>
    </location>
</feature>
<feature type="transmembrane region" description="Helical" evidence="5">
    <location>
        <begin position="45"/>
        <end position="64"/>
    </location>
</feature>
<evidence type="ECO:0000256" key="5">
    <source>
        <dbReference type="RuleBase" id="RU363041"/>
    </source>
</evidence>
<sequence length="270" mass="28286">MIATELALGFAVGAIMALTGAGGGILAVPVLMFGLQLNVSQAGPVGLMAVGLAATLGAAAALPAGTVRYRAAILMSVSGMLLSPLGIWLSHRTDSRWLAILFSLLLFFIAFRTFFFARKQSRSSVQGTAGQIQEPACLQNTRSGRFVWTARCMRALMLAGGIAGFFSGLLGVGSGFIIVPALQHFTGLTMQSVIATSLTVIALVSWTGVLFNYTSGSLDLDMALPFCTGAMAGMLAGRFMPHWLTEFQVQISFAVLSAVVATGMLLFSFA</sequence>
<evidence type="ECO:0000313" key="6">
    <source>
        <dbReference type="EMBL" id="SPS05170.1"/>
    </source>
</evidence>
<dbReference type="InterPro" id="IPR002781">
    <property type="entry name" value="TM_pro_TauE-like"/>
</dbReference>
<evidence type="ECO:0000256" key="2">
    <source>
        <dbReference type="ARBA" id="ARBA00022692"/>
    </source>
</evidence>
<name>A0A2X0QTR9_9PROT</name>
<keyword evidence="5" id="KW-1003">Cell membrane</keyword>
<keyword evidence="4 5" id="KW-0472">Membrane</keyword>
<dbReference type="InterPro" id="IPR051598">
    <property type="entry name" value="TSUP/Inactive_protease-like"/>
</dbReference>
<dbReference type="Pfam" id="PF01925">
    <property type="entry name" value="TauE"/>
    <property type="match status" value="1"/>
</dbReference>
<keyword evidence="2 5" id="KW-0812">Transmembrane</keyword>
<comment type="similarity">
    <text evidence="5">Belongs to the 4-toluene sulfonate uptake permease (TSUP) (TC 2.A.102) family.</text>
</comment>
<dbReference type="PANTHER" id="PTHR43701:SF2">
    <property type="entry name" value="MEMBRANE TRANSPORTER PROTEIN YJNA-RELATED"/>
    <property type="match status" value="1"/>
</dbReference>
<dbReference type="PANTHER" id="PTHR43701">
    <property type="entry name" value="MEMBRANE TRANSPORTER PROTEIN MJ0441-RELATED"/>
    <property type="match status" value="1"/>
</dbReference>
<dbReference type="EMBL" id="LS423452">
    <property type="protein sequence ID" value="SPS05170.1"/>
    <property type="molecule type" value="Genomic_DNA"/>
</dbReference>
<keyword evidence="3 5" id="KW-1133">Transmembrane helix</keyword>
<evidence type="ECO:0000256" key="1">
    <source>
        <dbReference type="ARBA" id="ARBA00004141"/>
    </source>
</evidence>
<dbReference type="AlphaFoldDB" id="A0A2X0QTR9"/>
<proteinExistence type="inferred from homology"/>
<feature type="transmembrane region" description="Helical" evidence="5">
    <location>
        <begin position="247"/>
        <end position="269"/>
    </location>
</feature>
<feature type="transmembrane region" description="Helical" evidence="5">
    <location>
        <begin position="188"/>
        <end position="211"/>
    </location>
</feature>
<feature type="transmembrane region" description="Helical" evidence="5">
    <location>
        <begin position="155"/>
        <end position="182"/>
    </location>
</feature>
<organism evidence="6">
    <name type="scientific">Candidatus Nitrotoga fabula</name>
    <dbReference type="NCBI Taxonomy" id="2182327"/>
    <lineage>
        <taxon>Bacteria</taxon>
        <taxon>Pseudomonadati</taxon>
        <taxon>Pseudomonadota</taxon>
        <taxon>Betaproteobacteria</taxon>
        <taxon>Nitrosomonadales</taxon>
        <taxon>Gallionellaceae</taxon>
        <taxon>Candidatus Nitrotoga</taxon>
    </lineage>
</organism>
<evidence type="ECO:0000256" key="4">
    <source>
        <dbReference type="ARBA" id="ARBA00023136"/>
    </source>
</evidence>
<gene>
    <name evidence="6" type="ORF">NITFAB_0759</name>
</gene>
<dbReference type="GO" id="GO:0005886">
    <property type="term" value="C:plasma membrane"/>
    <property type="evidence" value="ECO:0007669"/>
    <property type="project" value="UniProtKB-SubCell"/>
</dbReference>
<protein>
    <recommendedName>
        <fullName evidence="5">Probable membrane transporter protein</fullName>
    </recommendedName>
</protein>
<evidence type="ECO:0000256" key="3">
    <source>
        <dbReference type="ARBA" id="ARBA00022989"/>
    </source>
</evidence>
<accession>A0A2X0QTR9</accession>
<feature type="transmembrane region" description="Helical" evidence="5">
    <location>
        <begin position="223"/>
        <end position="241"/>
    </location>
</feature>
<comment type="subcellular location">
    <subcellularLocation>
        <location evidence="5">Cell membrane</location>
        <topology evidence="5">Multi-pass membrane protein</topology>
    </subcellularLocation>
    <subcellularLocation>
        <location evidence="1">Membrane</location>
        <topology evidence="1">Multi-pass membrane protein</topology>
    </subcellularLocation>
</comment>
<reference evidence="6" key="1">
    <citation type="submission" date="2018-05" db="EMBL/GenBank/DDBJ databases">
        <authorList>
            <person name="Lanie J.A."/>
            <person name="Ng W.-L."/>
            <person name="Kazmierczak K.M."/>
            <person name="Andrzejewski T.M."/>
            <person name="Davidsen T.M."/>
            <person name="Wayne K.J."/>
            <person name="Tettelin H."/>
            <person name="Glass J.I."/>
            <person name="Rusch D."/>
            <person name="Podicherti R."/>
            <person name="Tsui H.-C.T."/>
            <person name="Winkler M.E."/>
        </authorList>
    </citation>
    <scope>NUCLEOTIDE SEQUENCE</scope>
    <source>
        <strain evidence="6">KNB</strain>
    </source>
</reference>
<feature type="transmembrane region" description="Helical" evidence="5">
    <location>
        <begin position="7"/>
        <end position="33"/>
    </location>
</feature>
<feature type="transmembrane region" description="Helical" evidence="5">
    <location>
        <begin position="97"/>
        <end position="117"/>
    </location>
</feature>